<proteinExistence type="predicted"/>
<gene>
    <name evidence="2" type="ORF">CPSG_09901</name>
</gene>
<dbReference type="AlphaFoldDB" id="E9DJA2"/>
<dbReference type="HOGENOM" id="CLU_3032219_0_0_1"/>
<protein>
    <submittedName>
        <fullName evidence="2">Uncharacterized protein</fullName>
    </submittedName>
</protein>
<reference evidence="3" key="2">
    <citation type="submission" date="2010-03" db="EMBL/GenBank/DDBJ databases">
        <title>The genome sequence of Coccidioides posadasii strain Silveira.</title>
        <authorList>
            <consortium name="The Broad Institute Genome Sequencing Center for Infectious Disease"/>
            <person name="Neafsey D."/>
            <person name="Orbach M."/>
            <person name="Henn M.R."/>
            <person name="Cole G.T."/>
            <person name="Galgiani J."/>
            <person name="Gardner M.J."/>
            <person name="Kirkland T.N."/>
            <person name="Taylor J.W."/>
            <person name="Young S.K."/>
            <person name="Zeng Q."/>
            <person name="Koehrsen M."/>
            <person name="Alvarado L."/>
            <person name="Berlin A."/>
            <person name="Borenstein D."/>
            <person name="Chapman S.B."/>
            <person name="Chen Z."/>
            <person name="Engels R."/>
            <person name="Freedman E."/>
            <person name="Gellesch M."/>
            <person name="Goldberg J."/>
            <person name="Griggs A."/>
            <person name="Gujja S."/>
            <person name="Heilman E."/>
            <person name="Heiman D."/>
            <person name="Howarth C."/>
            <person name="Jen D."/>
            <person name="Larson L."/>
            <person name="Mehta T."/>
            <person name="Neiman D."/>
            <person name="Park D."/>
            <person name="Pearson M."/>
            <person name="Richards J."/>
            <person name="Roberts A."/>
            <person name="Saif S."/>
            <person name="Shea T."/>
            <person name="Shenoy N."/>
            <person name="Sisk P."/>
            <person name="Stolte C."/>
            <person name="Sykes S."/>
            <person name="Walk T."/>
            <person name="White J."/>
            <person name="Yandava C."/>
            <person name="Haas B."/>
            <person name="Nusbaum C."/>
            <person name="Birren B."/>
        </authorList>
    </citation>
    <scope>NUCLEOTIDE SEQUENCE [LARGE SCALE GENOMIC DNA]</scope>
    <source>
        <strain evidence="3">RMSCC 757 / Silveira</strain>
    </source>
</reference>
<dbReference type="VEuPathDB" id="FungiDB:CPSG_09901"/>
<feature type="compositionally biased region" description="Low complexity" evidence="1">
    <location>
        <begin position="23"/>
        <end position="32"/>
    </location>
</feature>
<reference evidence="3" key="1">
    <citation type="journal article" date="2010" name="Genome Res.">
        <title>Population genomic sequencing of Coccidioides fungi reveals recent hybridization and transposon control.</title>
        <authorList>
            <person name="Neafsey D.E."/>
            <person name="Barker B.M."/>
            <person name="Sharpton T.J."/>
            <person name="Stajich J.E."/>
            <person name="Park D.J."/>
            <person name="Whiston E."/>
            <person name="Hung C.-Y."/>
            <person name="McMahan C."/>
            <person name="White J."/>
            <person name="Sykes S."/>
            <person name="Heiman D."/>
            <person name="Young S."/>
            <person name="Zeng Q."/>
            <person name="Abouelleil A."/>
            <person name="Aftuck L."/>
            <person name="Bessette D."/>
            <person name="Brown A."/>
            <person name="FitzGerald M."/>
            <person name="Lui A."/>
            <person name="Macdonald J.P."/>
            <person name="Priest M."/>
            <person name="Orbach M.J."/>
            <person name="Galgiani J.N."/>
            <person name="Kirkland T.N."/>
            <person name="Cole G.T."/>
            <person name="Birren B.W."/>
            <person name="Henn M.R."/>
            <person name="Taylor J.W."/>
            <person name="Rounsley S.D."/>
        </authorList>
    </citation>
    <scope>NUCLEOTIDE SEQUENCE [LARGE SCALE GENOMIC DNA]</scope>
    <source>
        <strain evidence="3">RMSCC 757 / Silveira</strain>
    </source>
</reference>
<feature type="region of interest" description="Disordered" evidence="1">
    <location>
        <begin position="1"/>
        <end position="55"/>
    </location>
</feature>
<accession>E9DJA2</accession>
<name>E9DJA2_COCPS</name>
<organism evidence="3">
    <name type="scientific">Coccidioides posadasii (strain RMSCC 757 / Silveira)</name>
    <name type="common">Valley fever fungus</name>
    <dbReference type="NCBI Taxonomy" id="443226"/>
    <lineage>
        <taxon>Eukaryota</taxon>
        <taxon>Fungi</taxon>
        <taxon>Dikarya</taxon>
        <taxon>Ascomycota</taxon>
        <taxon>Pezizomycotina</taxon>
        <taxon>Eurotiomycetes</taxon>
        <taxon>Eurotiomycetidae</taxon>
        <taxon>Onygenales</taxon>
        <taxon>Onygenaceae</taxon>
        <taxon>Coccidioides</taxon>
    </lineage>
</organism>
<sequence length="55" mass="5914">MTATSKRETGGSAAKKWRRSESAGNARGTTTGPRRRTREGEGTAVTRISSSLYII</sequence>
<evidence type="ECO:0000313" key="2">
    <source>
        <dbReference type="EMBL" id="EFW13555.1"/>
    </source>
</evidence>
<evidence type="ECO:0000313" key="3">
    <source>
        <dbReference type="Proteomes" id="UP000002497"/>
    </source>
</evidence>
<keyword evidence="3" id="KW-1185">Reference proteome</keyword>
<dbReference type="Proteomes" id="UP000002497">
    <property type="component" value="Unassembled WGS sequence"/>
</dbReference>
<evidence type="ECO:0000256" key="1">
    <source>
        <dbReference type="SAM" id="MobiDB-lite"/>
    </source>
</evidence>
<dbReference type="EMBL" id="GL636514">
    <property type="protein sequence ID" value="EFW13555.1"/>
    <property type="molecule type" value="Genomic_DNA"/>
</dbReference>